<dbReference type="PANTHER" id="PTHR35344">
    <property type="entry name" value="GAS VESICLE STRUCTURAL PROTEIN 2-RELATED"/>
    <property type="match status" value="1"/>
</dbReference>
<comment type="similarity">
    <text evidence="3">Belongs to the gas vesicle GvpA family.</text>
</comment>
<dbReference type="RefSeq" id="WP_377337387.1">
    <property type="nucleotide sequence ID" value="NZ_JBHLUE010000005.1"/>
</dbReference>
<evidence type="ECO:0000256" key="2">
    <source>
        <dbReference type="ARBA" id="ARBA00035108"/>
    </source>
</evidence>
<organism evidence="4 5">
    <name type="scientific">Plantactinospora siamensis</name>
    <dbReference type="NCBI Taxonomy" id="555372"/>
    <lineage>
        <taxon>Bacteria</taxon>
        <taxon>Bacillati</taxon>
        <taxon>Actinomycetota</taxon>
        <taxon>Actinomycetes</taxon>
        <taxon>Micromonosporales</taxon>
        <taxon>Micromonosporaceae</taxon>
        <taxon>Plantactinospora</taxon>
    </lineage>
</organism>
<dbReference type="EMBL" id="JBHLUE010000005">
    <property type="protein sequence ID" value="MFC0564387.1"/>
    <property type="molecule type" value="Genomic_DNA"/>
</dbReference>
<proteinExistence type="inferred from homology"/>
<sequence length="71" mass="7323">MTAALPLDARGPEPFAAIALVDLLDRVLATGVVVTGELVLSIAEVDLVYVSLRALVSSVRPGIGIPDVTQP</sequence>
<evidence type="ECO:0000256" key="3">
    <source>
        <dbReference type="ARBA" id="ARBA00035646"/>
    </source>
</evidence>
<evidence type="ECO:0000256" key="1">
    <source>
        <dbReference type="ARBA" id="ARBA00022987"/>
    </source>
</evidence>
<accession>A0ABV6NUE6</accession>
<protein>
    <submittedName>
        <fullName evidence="4">Gas vesicle protein</fullName>
    </submittedName>
</protein>
<dbReference type="Pfam" id="PF00741">
    <property type="entry name" value="Gas_vesicle"/>
    <property type="match status" value="1"/>
</dbReference>
<gene>
    <name evidence="4" type="ORF">ACFFHU_09580</name>
</gene>
<comment type="subcellular location">
    <subcellularLocation>
        <location evidence="2">Gas vesicle</location>
    </subcellularLocation>
</comment>
<evidence type="ECO:0000313" key="5">
    <source>
        <dbReference type="Proteomes" id="UP001589894"/>
    </source>
</evidence>
<dbReference type="InterPro" id="IPR050530">
    <property type="entry name" value="GvpA"/>
</dbReference>
<dbReference type="InterPro" id="IPR000638">
    <property type="entry name" value="Gas-vesicle_GvpA-like"/>
</dbReference>
<comment type="caution">
    <text evidence="4">The sequence shown here is derived from an EMBL/GenBank/DDBJ whole genome shotgun (WGS) entry which is preliminary data.</text>
</comment>
<evidence type="ECO:0000313" key="4">
    <source>
        <dbReference type="EMBL" id="MFC0564387.1"/>
    </source>
</evidence>
<dbReference type="PANTHER" id="PTHR35344:SF4">
    <property type="entry name" value="GAS VESICLE PROTEIN A1"/>
    <property type="match status" value="1"/>
</dbReference>
<reference evidence="4 5" key="1">
    <citation type="submission" date="2024-09" db="EMBL/GenBank/DDBJ databases">
        <authorList>
            <person name="Sun Q."/>
            <person name="Mori K."/>
        </authorList>
    </citation>
    <scope>NUCLEOTIDE SEQUENCE [LARGE SCALE GENOMIC DNA]</scope>
    <source>
        <strain evidence="4 5">TBRC 2205</strain>
    </source>
</reference>
<name>A0ABV6NUE6_9ACTN</name>
<dbReference type="Proteomes" id="UP001589894">
    <property type="component" value="Unassembled WGS sequence"/>
</dbReference>
<keyword evidence="1" id="KW-0304">Gas vesicle</keyword>
<keyword evidence="5" id="KW-1185">Reference proteome</keyword>